<dbReference type="InterPro" id="IPR053154">
    <property type="entry name" value="c-di-AMP_regulator"/>
</dbReference>
<accession>A0ABM6RRK7</accession>
<proteinExistence type="predicted"/>
<dbReference type="Gene3D" id="2.170.120.40">
    <property type="entry name" value="YbbR-like domain"/>
    <property type="match status" value="2"/>
</dbReference>
<dbReference type="Gene3D" id="2.170.120.30">
    <property type="match status" value="1"/>
</dbReference>
<evidence type="ECO:0000313" key="2">
    <source>
        <dbReference type="Proteomes" id="UP000325292"/>
    </source>
</evidence>
<sequence>MMDRLLENNTILKILSVVVALFLWFQVTSTNSHVVGDRSIGPVPVEYNPPSKADLTVMSMNYKSVSVQVKGPIATVAKINPQSFSAFVDMKNITASGTYSLPVRVSVPAGTSFVNVVPNHVTVVIDQMGARHMNVTLKAVGTPAPGYELTQLATNTQTAVVSGPMSDLDKIKELVADMPVGGRTSSFQEQVILMPLNSEDRLVSNVQVSPTMVTAQASIKKRPPEKTVGVVAKISGYPAHGYAVSTIAVHPASVVITGSKSALSQISVIYTVPISVSNDSASVSSAVPLAFPTGVSGVTTQDVNVHVTITRAG</sequence>
<protein>
    <recommendedName>
        <fullName evidence="3">YbbR-like protein</fullName>
    </recommendedName>
</protein>
<dbReference type="Pfam" id="PF07949">
    <property type="entry name" value="YbbR"/>
    <property type="match status" value="3"/>
</dbReference>
<dbReference type="PANTHER" id="PTHR37804:SF1">
    <property type="entry name" value="CDAA REGULATORY PROTEIN CDAR"/>
    <property type="match status" value="1"/>
</dbReference>
<evidence type="ECO:0008006" key="3">
    <source>
        <dbReference type="Google" id="ProtNLM"/>
    </source>
</evidence>
<dbReference type="EMBL" id="CP019454">
    <property type="protein sequence ID" value="AUW93948.1"/>
    <property type="molecule type" value="Genomic_DNA"/>
</dbReference>
<dbReference type="InterPro" id="IPR012505">
    <property type="entry name" value="YbbR"/>
</dbReference>
<gene>
    <name evidence="1" type="ORF">BXT84_08305</name>
</gene>
<organism evidence="1 2">
    <name type="scientific">Sulfobacillus thermotolerans</name>
    <dbReference type="NCBI Taxonomy" id="338644"/>
    <lineage>
        <taxon>Bacteria</taxon>
        <taxon>Bacillati</taxon>
        <taxon>Bacillota</taxon>
        <taxon>Clostridia</taxon>
        <taxon>Eubacteriales</taxon>
        <taxon>Clostridiales Family XVII. Incertae Sedis</taxon>
        <taxon>Sulfobacillus</taxon>
    </lineage>
</organism>
<dbReference type="Proteomes" id="UP000325292">
    <property type="component" value="Chromosome"/>
</dbReference>
<dbReference type="PANTHER" id="PTHR37804">
    <property type="entry name" value="CDAA REGULATORY PROTEIN CDAR"/>
    <property type="match status" value="1"/>
</dbReference>
<keyword evidence="2" id="KW-1185">Reference proteome</keyword>
<reference evidence="1 2" key="1">
    <citation type="journal article" date="2019" name="Sci. Rep.">
        <title>Sulfobacillus thermotolerans: new insights into resistance and metabolic capacities of acidophilic chemolithotrophs.</title>
        <authorList>
            <person name="Panyushkina A.E."/>
            <person name="Babenko V.V."/>
            <person name="Nikitina A.S."/>
            <person name="Selezneva O.V."/>
            <person name="Tsaplina I.A."/>
            <person name="Letarova M.A."/>
            <person name="Kostryukova E.S."/>
            <person name="Letarov A.V."/>
        </authorList>
    </citation>
    <scope>NUCLEOTIDE SEQUENCE [LARGE SCALE GENOMIC DNA]</scope>
    <source>
        <strain evidence="1 2">Kr1</strain>
    </source>
</reference>
<name>A0ABM6RRK7_9FIRM</name>
<evidence type="ECO:0000313" key="1">
    <source>
        <dbReference type="EMBL" id="AUW93948.1"/>
    </source>
</evidence>